<dbReference type="AlphaFoldDB" id="A0A8J3QL27"/>
<dbReference type="RefSeq" id="WP_203915500.1">
    <property type="nucleotide sequence ID" value="NZ_BONY01000168.1"/>
</dbReference>
<name>A0A8J3QL27_9ACTN</name>
<accession>A0A8J3QL27</accession>
<sequence length="190" mass="21807">MSEWPTREITDPTMLRAMAHPLRLKLLNDLVINGPSTATELSERHQESAANCSWHLRQLAKFGLIEEAADLPTKGRNRPWRWVPMGNRWGDASESPELNMAGDELITQMMGFEFAERQAWETRKRNETKDWYDASFAIQSIAWMTADELAAINEAIRELLMQHVERLDDPASRPEGARPIRFIAWGNPAH</sequence>
<dbReference type="Gene3D" id="1.10.10.10">
    <property type="entry name" value="Winged helix-like DNA-binding domain superfamily/Winged helix DNA-binding domain"/>
    <property type="match status" value="1"/>
</dbReference>
<dbReference type="InterPro" id="IPR001845">
    <property type="entry name" value="HTH_ArsR_DNA-bd_dom"/>
</dbReference>
<evidence type="ECO:0000259" key="1">
    <source>
        <dbReference type="SMART" id="SM00418"/>
    </source>
</evidence>
<dbReference type="SUPFAM" id="SSF46785">
    <property type="entry name" value="Winged helix' DNA-binding domain"/>
    <property type="match status" value="1"/>
</dbReference>
<keyword evidence="3" id="KW-1185">Reference proteome</keyword>
<comment type="caution">
    <text evidence="2">The sequence shown here is derived from an EMBL/GenBank/DDBJ whole genome shotgun (WGS) entry which is preliminary data.</text>
</comment>
<reference evidence="2" key="1">
    <citation type="submission" date="2021-01" db="EMBL/GenBank/DDBJ databases">
        <title>Whole genome shotgun sequence of Rhizocola hellebori NBRC 109834.</title>
        <authorList>
            <person name="Komaki H."/>
            <person name="Tamura T."/>
        </authorList>
    </citation>
    <scope>NUCLEOTIDE SEQUENCE</scope>
    <source>
        <strain evidence="2">NBRC 109834</strain>
    </source>
</reference>
<gene>
    <name evidence="2" type="ORF">Rhe02_98460</name>
</gene>
<dbReference type="EMBL" id="BONY01000168">
    <property type="protein sequence ID" value="GIH11779.1"/>
    <property type="molecule type" value="Genomic_DNA"/>
</dbReference>
<dbReference type="InterPro" id="IPR036390">
    <property type="entry name" value="WH_DNA-bd_sf"/>
</dbReference>
<evidence type="ECO:0000313" key="2">
    <source>
        <dbReference type="EMBL" id="GIH11779.1"/>
    </source>
</evidence>
<dbReference type="GO" id="GO:0003700">
    <property type="term" value="F:DNA-binding transcription factor activity"/>
    <property type="evidence" value="ECO:0007669"/>
    <property type="project" value="InterPro"/>
</dbReference>
<dbReference type="Pfam" id="PF12840">
    <property type="entry name" value="HTH_20"/>
    <property type="match status" value="1"/>
</dbReference>
<dbReference type="Proteomes" id="UP000612899">
    <property type="component" value="Unassembled WGS sequence"/>
</dbReference>
<proteinExistence type="predicted"/>
<protein>
    <submittedName>
        <fullName evidence="2">Transcriptional regulator</fullName>
    </submittedName>
</protein>
<dbReference type="InterPro" id="IPR011991">
    <property type="entry name" value="ArsR-like_HTH"/>
</dbReference>
<evidence type="ECO:0000313" key="3">
    <source>
        <dbReference type="Proteomes" id="UP000612899"/>
    </source>
</evidence>
<feature type="domain" description="HTH arsR-type" evidence="1">
    <location>
        <begin position="13"/>
        <end position="94"/>
    </location>
</feature>
<dbReference type="CDD" id="cd00090">
    <property type="entry name" value="HTH_ARSR"/>
    <property type="match status" value="1"/>
</dbReference>
<dbReference type="InterPro" id="IPR036388">
    <property type="entry name" value="WH-like_DNA-bd_sf"/>
</dbReference>
<organism evidence="2 3">
    <name type="scientific">Rhizocola hellebori</name>
    <dbReference type="NCBI Taxonomy" id="1392758"/>
    <lineage>
        <taxon>Bacteria</taxon>
        <taxon>Bacillati</taxon>
        <taxon>Actinomycetota</taxon>
        <taxon>Actinomycetes</taxon>
        <taxon>Micromonosporales</taxon>
        <taxon>Micromonosporaceae</taxon>
        <taxon>Rhizocola</taxon>
    </lineage>
</organism>
<dbReference type="SMART" id="SM00418">
    <property type="entry name" value="HTH_ARSR"/>
    <property type="match status" value="1"/>
</dbReference>